<gene>
    <name evidence="1" type="ORF">PLEOSDRAFT_1097438</name>
</gene>
<reference evidence="2" key="1">
    <citation type="journal article" date="2014" name="Proc. Natl. Acad. Sci. U.S.A.">
        <title>Extensive sampling of basidiomycete genomes demonstrates inadequacy of the white-rot/brown-rot paradigm for wood decay fungi.</title>
        <authorList>
            <person name="Riley R."/>
            <person name="Salamov A.A."/>
            <person name="Brown D.W."/>
            <person name="Nagy L.G."/>
            <person name="Floudas D."/>
            <person name="Held B.W."/>
            <person name="Levasseur A."/>
            <person name="Lombard V."/>
            <person name="Morin E."/>
            <person name="Otillar R."/>
            <person name="Lindquist E.A."/>
            <person name="Sun H."/>
            <person name="LaButti K.M."/>
            <person name="Schmutz J."/>
            <person name="Jabbour D."/>
            <person name="Luo H."/>
            <person name="Baker S.E."/>
            <person name="Pisabarro A.G."/>
            <person name="Walton J.D."/>
            <person name="Blanchette R.A."/>
            <person name="Henrissat B."/>
            <person name="Martin F."/>
            <person name="Cullen D."/>
            <person name="Hibbett D.S."/>
            <person name="Grigoriev I.V."/>
        </authorList>
    </citation>
    <scope>NUCLEOTIDE SEQUENCE [LARGE SCALE GENOMIC DNA]</scope>
    <source>
        <strain evidence="2">PC15</strain>
    </source>
</reference>
<dbReference type="HOGENOM" id="CLU_966821_0_0_1"/>
<organism evidence="1 2">
    <name type="scientific">Pleurotus ostreatus (strain PC15)</name>
    <name type="common">Oyster mushroom</name>
    <dbReference type="NCBI Taxonomy" id="1137138"/>
    <lineage>
        <taxon>Eukaryota</taxon>
        <taxon>Fungi</taxon>
        <taxon>Dikarya</taxon>
        <taxon>Basidiomycota</taxon>
        <taxon>Agaricomycotina</taxon>
        <taxon>Agaricomycetes</taxon>
        <taxon>Agaricomycetidae</taxon>
        <taxon>Agaricales</taxon>
        <taxon>Pleurotineae</taxon>
        <taxon>Pleurotaceae</taxon>
        <taxon>Pleurotus</taxon>
    </lineage>
</organism>
<dbReference type="EMBL" id="KL198010">
    <property type="protein sequence ID" value="KDQ25331.1"/>
    <property type="molecule type" value="Genomic_DNA"/>
</dbReference>
<dbReference type="AlphaFoldDB" id="A0A067NP01"/>
<dbReference type="OrthoDB" id="3141012at2759"/>
<proteinExistence type="predicted"/>
<sequence length="288" mass="32370">MVSITITDQNLDKELAYFTPISRAVCSIIARSPNPTFREEAQSQINRIKSQRTSSLRKVSEAVLDVLGNQDDNESHFSVEKRVETDEDVLCSAMINLFIYGTKRTQFRPQHPLSAPVPPDGEQDLFFDMEDILSDTSQDVDDDLDLDLDLAAFDMDMDTDNTNLPQDEVNTVTLSNDSDSDGLEDFEDSHLDEAPLSVSISPHSHIPSTLHQLIFHGRNAARARKTPATSTIKIQKCFKKYDVVRYFMHARPWVPSCKLCFGRFYDQFKSAFGALFLPAKIGGAKELG</sequence>
<evidence type="ECO:0000313" key="2">
    <source>
        <dbReference type="Proteomes" id="UP000027073"/>
    </source>
</evidence>
<name>A0A067NP01_PLEO1</name>
<evidence type="ECO:0000313" key="1">
    <source>
        <dbReference type="EMBL" id="KDQ25331.1"/>
    </source>
</evidence>
<dbReference type="InParanoid" id="A0A067NP01"/>
<accession>A0A067NP01</accession>
<dbReference type="Proteomes" id="UP000027073">
    <property type="component" value="Unassembled WGS sequence"/>
</dbReference>
<dbReference type="VEuPathDB" id="FungiDB:PLEOSDRAFT_1097438"/>
<protein>
    <submittedName>
        <fullName evidence="1">Uncharacterized protein</fullName>
    </submittedName>
</protein>